<sequence length="755" mass="85743">MVKVREDQPVRCDGSVDLEAWVKPLHVCYRKTEIEQLLSACEMSRQAEKKSLETVNSEDWPTGPGCFKTGLDMVDILAQLKLDISSLTAAVLYRAVREKKITLAVVGETYGNTVARLISDVQGMAVISTIQNPARRHILGQRQDQLAKVRKMLVSIIDDVRVALIKLAERTCAIRSVRNAPREKRQRVAREVFEIYAPLAHRLGIGYIKWELEDLSFRHLRSHDYKKIAKLLDEKRIDREHYIQDVVATLQGALKEANIHAEVFGRAKHIYSIWRKMNRKGLDFRELYDIRAVRILTDELRDCYAALGVIHSLWNHIPQEFDDYIATPKENGYQSLHTAVFGPGGKTLEVQIRTQRMHEEAELGVCAHWKYKGTDVNNKNDSYEEKISWLRQVMEWHEELDDLDGLGDQWRADVEPDRIYVFTRDGHVVDLPTGATSIDFAYRIHTEVGAKCRGAKVGGRIVPLNHKLKTGDQVDVLTAENAHPSRDWLNSDLGYVTTSRARAKIVNWFKKQDRETHVHDGHNMLEAELKRMALRSVDFEALARSANMHDTDDLFAGIGAGDIKLAHVIGLAQKQVEPDEEKHFQIRLKPRTEKKTDSGINIKGVGNLLTQMAGCCQPVYGDPIVGYITNGRGVSIHRQDCSNALLFHEREPERVIEVNWGTEQENAYPVEVMITAYDRSGLLRDITVVLANDKVNVLSVQTRTSKQDHLATMLLTIEVNSLQKLGSVLAKVNQLANVIEAVRYRKEQSTKGKNQ</sequence>
<dbReference type="InterPro" id="IPR043519">
    <property type="entry name" value="NT_sf"/>
</dbReference>
<dbReference type="GO" id="GO:0008728">
    <property type="term" value="F:GTP diphosphokinase activity"/>
    <property type="evidence" value="ECO:0007669"/>
    <property type="project" value="UniProtKB-EC"/>
</dbReference>
<dbReference type="Pfam" id="PF19296">
    <property type="entry name" value="RelA_AH_RIS"/>
    <property type="match status" value="1"/>
</dbReference>
<dbReference type="NCBIfam" id="TIGR00691">
    <property type="entry name" value="spoT_relA"/>
    <property type="match status" value="1"/>
</dbReference>
<reference evidence="4" key="1">
    <citation type="journal article" date="2017" name="Appl. Environ. Microbiol.">
        <title>Molecular characterization of an Endozoicomonas-like organism causing infection in king scallop Pecten maximus L.</title>
        <authorList>
            <person name="Cano I."/>
            <person name="van Aerle R."/>
            <person name="Ross S."/>
            <person name="Verner-Jeffreys D.W."/>
            <person name="Paley R.K."/>
            <person name="Rimmer G."/>
            <person name="Ryder D."/>
            <person name="Hooper P."/>
            <person name="Stone D."/>
            <person name="Feist S.W."/>
        </authorList>
    </citation>
    <scope>NUCLEOTIDE SEQUENCE</scope>
</reference>
<protein>
    <submittedName>
        <fullName evidence="4">GTP pyrophosphokinase</fullName>
        <ecNumber evidence="4">2.7.6.5</ecNumber>
    </submittedName>
</protein>
<gene>
    <name evidence="4" type="primary">relA</name>
    <name evidence="4" type="ORF">CI610_01532</name>
</gene>
<dbReference type="GO" id="GO:0008893">
    <property type="term" value="F:guanosine-3',5'-bis(diphosphate) 3'-diphosphatase activity"/>
    <property type="evidence" value="ECO:0007669"/>
    <property type="project" value="TreeGrafter"/>
</dbReference>
<dbReference type="Pfam" id="PF13291">
    <property type="entry name" value="ACT_4"/>
    <property type="match status" value="1"/>
</dbReference>
<dbReference type="InterPro" id="IPR033655">
    <property type="entry name" value="TGS_RelA/SpoT"/>
</dbReference>
<dbReference type="Gene3D" id="3.30.70.260">
    <property type="match status" value="1"/>
</dbReference>
<evidence type="ECO:0000313" key="4">
    <source>
        <dbReference type="EMBL" id="PJE79496.1"/>
    </source>
</evidence>
<dbReference type="CDD" id="cd04876">
    <property type="entry name" value="ACT_RelA-SpoT"/>
    <property type="match status" value="1"/>
</dbReference>
<name>A0A2H9T8D7_9ZZZZ</name>
<accession>A0A2H9T8D7</accession>
<dbReference type="InterPro" id="IPR012676">
    <property type="entry name" value="TGS-like"/>
</dbReference>
<dbReference type="PANTHER" id="PTHR21262">
    <property type="entry name" value="GUANOSINE-3',5'-BIS DIPHOSPHATE 3'-PYROPHOSPHOHYDROLASE"/>
    <property type="match status" value="1"/>
</dbReference>
<dbReference type="Gene3D" id="3.10.20.30">
    <property type="match status" value="1"/>
</dbReference>
<dbReference type="InterPro" id="IPR045865">
    <property type="entry name" value="ACT-like_dom_sf"/>
</dbReference>
<dbReference type="Pfam" id="PF02824">
    <property type="entry name" value="TGS"/>
    <property type="match status" value="1"/>
</dbReference>
<feature type="domain" description="ACT" evidence="2">
    <location>
        <begin position="671"/>
        <end position="747"/>
    </location>
</feature>
<dbReference type="SUPFAM" id="SSF55021">
    <property type="entry name" value="ACT-like"/>
    <property type="match status" value="1"/>
</dbReference>
<dbReference type="GO" id="GO:0015969">
    <property type="term" value="P:guanosine tetraphosphate metabolic process"/>
    <property type="evidence" value="ECO:0007669"/>
    <property type="project" value="InterPro"/>
</dbReference>
<dbReference type="EC" id="2.7.6.5" evidence="4"/>
<evidence type="ECO:0000259" key="3">
    <source>
        <dbReference type="PROSITE" id="PS51880"/>
    </source>
</evidence>
<dbReference type="PROSITE" id="PS51880">
    <property type="entry name" value="TGS"/>
    <property type="match status" value="1"/>
</dbReference>
<dbReference type="InterPro" id="IPR012675">
    <property type="entry name" value="Beta-grasp_dom_sf"/>
</dbReference>
<dbReference type="CDD" id="cd05399">
    <property type="entry name" value="NT_Rel-Spo_like"/>
    <property type="match status" value="1"/>
</dbReference>
<dbReference type="GO" id="GO:0005886">
    <property type="term" value="C:plasma membrane"/>
    <property type="evidence" value="ECO:0007669"/>
    <property type="project" value="TreeGrafter"/>
</dbReference>
<dbReference type="InterPro" id="IPR002912">
    <property type="entry name" value="ACT_dom"/>
</dbReference>
<dbReference type="PANTHER" id="PTHR21262:SF31">
    <property type="entry name" value="GTP PYROPHOSPHOKINASE"/>
    <property type="match status" value="1"/>
</dbReference>
<dbReference type="InterPro" id="IPR004811">
    <property type="entry name" value="RelA/Spo_fam"/>
</dbReference>
<dbReference type="Gene3D" id="3.30.460.10">
    <property type="entry name" value="Beta Polymerase, domain 2"/>
    <property type="match status" value="1"/>
</dbReference>
<dbReference type="FunFam" id="3.10.20.30:FF:000002">
    <property type="entry name" value="GTP pyrophosphokinase (RelA/SpoT)"/>
    <property type="match status" value="1"/>
</dbReference>
<dbReference type="SUPFAM" id="SSF109604">
    <property type="entry name" value="HD-domain/PDEase-like"/>
    <property type="match status" value="1"/>
</dbReference>
<evidence type="ECO:0000256" key="1">
    <source>
        <dbReference type="ARBA" id="ARBA00007476"/>
    </source>
</evidence>
<dbReference type="SMART" id="SM00954">
    <property type="entry name" value="RelA_SpoT"/>
    <property type="match status" value="1"/>
</dbReference>
<evidence type="ECO:0000259" key="2">
    <source>
        <dbReference type="PROSITE" id="PS51671"/>
    </source>
</evidence>
<dbReference type="InterPro" id="IPR045600">
    <property type="entry name" value="RelA/SpoT_AH_RIS"/>
</dbReference>
<dbReference type="AlphaFoldDB" id="A0A2H9T8D7"/>
<comment type="similarity">
    <text evidence="1">Belongs to the RelA/SpoT family.</text>
</comment>
<dbReference type="Pfam" id="PF04607">
    <property type="entry name" value="RelA_SpoT"/>
    <property type="match status" value="1"/>
</dbReference>
<dbReference type="EMBL" id="NSIT01000065">
    <property type="protein sequence ID" value="PJE79496.1"/>
    <property type="molecule type" value="Genomic_DNA"/>
</dbReference>
<dbReference type="NCBIfam" id="NF008124">
    <property type="entry name" value="PRK10872.1"/>
    <property type="match status" value="1"/>
</dbReference>
<dbReference type="Pfam" id="PF13328">
    <property type="entry name" value="HD_4"/>
    <property type="match status" value="1"/>
</dbReference>
<keyword evidence="4" id="KW-0808">Transferase</keyword>
<comment type="caution">
    <text evidence="4">The sequence shown here is derived from an EMBL/GenBank/DDBJ whole genome shotgun (WGS) entry which is preliminary data.</text>
</comment>
<dbReference type="GO" id="GO:0016301">
    <property type="term" value="F:kinase activity"/>
    <property type="evidence" value="ECO:0007669"/>
    <property type="project" value="UniProtKB-KW"/>
</dbReference>
<dbReference type="Gene3D" id="1.10.3210.10">
    <property type="entry name" value="Hypothetical protein af1432"/>
    <property type="match status" value="1"/>
</dbReference>
<dbReference type="SUPFAM" id="SSF81271">
    <property type="entry name" value="TGS-like"/>
    <property type="match status" value="1"/>
</dbReference>
<dbReference type="InterPro" id="IPR004095">
    <property type="entry name" value="TGS"/>
</dbReference>
<dbReference type="PROSITE" id="PS51671">
    <property type="entry name" value="ACT"/>
    <property type="match status" value="1"/>
</dbReference>
<dbReference type="InterPro" id="IPR007685">
    <property type="entry name" value="RelA_SpoT"/>
</dbReference>
<dbReference type="CDD" id="cd01668">
    <property type="entry name" value="TGS_RSH"/>
    <property type="match status" value="1"/>
</dbReference>
<feature type="domain" description="TGS" evidence="3">
    <location>
        <begin position="417"/>
        <end position="478"/>
    </location>
</feature>
<dbReference type="GO" id="GO:0042594">
    <property type="term" value="P:response to starvation"/>
    <property type="evidence" value="ECO:0007669"/>
    <property type="project" value="TreeGrafter"/>
</dbReference>
<organism evidence="4">
    <name type="scientific">invertebrate metagenome</name>
    <dbReference type="NCBI Taxonomy" id="1711999"/>
    <lineage>
        <taxon>unclassified sequences</taxon>
        <taxon>metagenomes</taxon>
        <taxon>organismal metagenomes</taxon>
    </lineage>
</organism>
<proteinExistence type="inferred from homology"/>
<keyword evidence="4" id="KW-0418">Kinase</keyword>
<dbReference type="FunFam" id="3.30.460.10:FF:000001">
    <property type="entry name" value="GTP pyrophosphokinase RelA"/>
    <property type="match status" value="1"/>
</dbReference>
<dbReference type="SUPFAM" id="SSF81301">
    <property type="entry name" value="Nucleotidyltransferase"/>
    <property type="match status" value="1"/>
</dbReference>